<sequence>MQKALYRRPLPPNFTLQQTDINPIIQRILASRQINPDTQLNHTLKYLLPYHQLNGIQPAVALLKEALSQQQRILIVADYDADGATSCSVAVKALRLMGAKHVAYLVPNREKHGYGLTPEIIDLAMPFCADLLVTVDNGISSIAGVARAKACNIKVLITDHHLPPPQLPAADAIVNPNQSDDVFPSKNLAGVGVIFYVMLALRAALREADWFTQQALPEPNLAELLDLVALGTVADVVKLDYNNRILVAQGLARMRANSCSAGIRALIKVAQREQSELVAGDLGFALGPRLNAAGRMDDMSYGIACLLSENDAEAWEHAQNLDMLNQERRVVEAEMHQEALAQLADVQLQLNENLPVGLCLFDEKWHQGVIGILASRIKDRLHRPVIVFTVSNNNEIKGSARSVAGVHIRDVLENIAMQHPQLLSRFGGHAMAAGLSLAREDYATFCQLFDEAVRHYLPPEDIQGKIYTDGELSPSDFTLPFAEQLRHLLPWGQDVPEPIFEGIFEILDKRILKNSHLKMVVRPLPAGLPVDAIAFNMADVPLSANAPTVKMAFRLEVNFYKGLKSLQLMVDYLEELSH</sequence>
<name>A0A2N9YGI3_9GAMM</name>
<dbReference type="GO" id="GO:0003676">
    <property type="term" value="F:nucleic acid binding"/>
    <property type="evidence" value="ECO:0007669"/>
    <property type="project" value="InterPro"/>
</dbReference>
<feature type="domain" description="RecJ OB" evidence="8">
    <location>
        <begin position="468"/>
        <end position="571"/>
    </location>
</feature>
<feature type="domain" description="DHHA1" evidence="7">
    <location>
        <begin position="361"/>
        <end position="453"/>
    </location>
</feature>
<dbReference type="Proteomes" id="UP000234271">
    <property type="component" value="Chromosome"/>
</dbReference>
<dbReference type="EMBL" id="CP018889">
    <property type="protein sequence ID" value="AUI69495.1"/>
    <property type="molecule type" value="Genomic_DNA"/>
</dbReference>
<dbReference type="InterPro" id="IPR041122">
    <property type="entry name" value="RecJ_OB"/>
</dbReference>
<comment type="similarity">
    <text evidence="1">Belongs to the RecJ family.</text>
</comment>
<dbReference type="GO" id="GO:0008409">
    <property type="term" value="F:5'-3' exonuclease activity"/>
    <property type="evidence" value="ECO:0007669"/>
    <property type="project" value="InterPro"/>
</dbReference>
<keyword evidence="5 9" id="KW-0269">Exonuclease</keyword>
<dbReference type="Gene3D" id="3.10.310.30">
    <property type="match status" value="1"/>
</dbReference>
<dbReference type="AlphaFoldDB" id="A0A2N9YGI3"/>
<evidence type="ECO:0000256" key="1">
    <source>
        <dbReference type="ARBA" id="ARBA00005915"/>
    </source>
</evidence>
<dbReference type="KEGG" id="blep:AL038_11380"/>
<evidence type="ECO:0000256" key="2">
    <source>
        <dbReference type="ARBA" id="ARBA00019841"/>
    </source>
</evidence>
<protein>
    <recommendedName>
        <fullName evidence="2">Single-stranded-DNA-specific exonuclease RecJ</fullName>
    </recommendedName>
</protein>
<dbReference type="PANTHER" id="PTHR30255">
    <property type="entry name" value="SINGLE-STRANDED-DNA-SPECIFIC EXONUCLEASE RECJ"/>
    <property type="match status" value="1"/>
</dbReference>
<dbReference type="Gene3D" id="3.90.1640.30">
    <property type="match status" value="1"/>
</dbReference>
<dbReference type="Pfam" id="PF02272">
    <property type="entry name" value="DHHA1"/>
    <property type="match status" value="1"/>
</dbReference>
<proteinExistence type="inferred from homology"/>
<evidence type="ECO:0000313" key="9">
    <source>
        <dbReference type="EMBL" id="AUI69495.1"/>
    </source>
</evidence>
<dbReference type="GO" id="GO:0006281">
    <property type="term" value="P:DNA repair"/>
    <property type="evidence" value="ECO:0007669"/>
    <property type="project" value="InterPro"/>
</dbReference>
<dbReference type="GO" id="GO:0006310">
    <property type="term" value="P:DNA recombination"/>
    <property type="evidence" value="ECO:0007669"/>
    <property type="project" value="InterPro"/>
</dbReference>
<evidence type="ECO:0000313" key="10">
    <source>
        <dbReference type="Proteomes" id="UP000234271"/>
    </source>
</evidence>
<organism evidence="9 10">
    <name type="scientific">Beggiatoa leptomitoformis</name>
    <dbReference type="NCBI Taxonomy" id="288004"/>
    <lineage>
        <taxon>Bacteria</taxon>
        <taxon>Pseudomonadati</taxon>
        <taxon>Pseudomonadota</taxon>
        <taxon>Gammaproteobacteria</taxon>
        <taxon>Thiotrichales</taxon>
        <taxon>Thiotrichaceae</taxon>
        <taxon>Beggiatoa</taxon>
    </lineage>
</organism>
<dbReference type="SUPFAM" id="SSF64182">
    <property type="entry name" value="DHH phosphoesterases"/>
    <property type="match status" value="1"/>
</dbReference>
<dbReference type="InterPro" id="IPR004610">
    <property type="entry name" value="RecJ"/>
</dbReference>
<dbReference type="STRING" id="288004.AL038_11380"/>
<accession>A0A2N9YGI3</accession>
<dbReference type="InterPro" id="IPR051673">
    <property type="entry name" value="SSDNA_exonuclease_RecJ"/>
</dbReference>
<reference evidence="10" key="1">
    <citation type="submission" date="2016-12" db="EMBL/GenBank/DDBJ databases">
        <title>Complete Genome Sequence of Beggiatoa leptomitiformis D-401.</title>
        <authorList>
            <person name="Fomenkov A."/>
            <person name="Vincze T."/>
            <person name="Grabovich M."/>
            <person name="Anton B.P."/>
            <person name="Dubinina G."/>
            <person name="Orlova M."/>
            <person name="Belousova E."/>
            <person name="Roberts R.J."/>
        </authorList>
    </citation>
    <scope>NUCLEOTIDE SEQUENCE [LARGE SCALE GENOMIC DNA]</scope>
    <source>
        <strain evidence="10">D-401</strain>
    </source>
</reference>
<dbReference type="PANTHER" id="PTHR30255:SF2">
    <property type="entry name" value="SINGLE-STRANDED-DNA-SPECIFIC EXONUCLEASE RECJ"/>
    <property type="match status" value="1"/>
</dbReference>
<keyword evidence="10" id="KW-1185">Reference proteome</keyword>
<dbReference type="Pfam" id="PF01368">
    <property type="entry name" value="DHH"/>
    <property type="match status" value="1"/>
</dbReference>
<evidence type="ECO:0000256" key="3">
    <source>
        <dbReference type="ARBA" id="ARBA00022722"/>
    </source>
</evidence>
<dbReference type="InterPro" id="IPR038763">
    <property type="entry name" value="DHH_sf"/>
</dbReference>
<dbReference type="Pfam" id="PF17768">
    <property type="entry name" value="RecJ_OB"/>
    <property type="match status" value="1"/>
</dbReference>
<keyword evidence="4" id="KW-0378">Hydrolase</keyword>
<dbReference type="OrthoDB" id="9809852at2"/>
<evidence type="ECO:0000256" key="5">
    <source>
        <dbReference type="ARBA" id="ARBA00022839"/>
    </source>
</evidence>
<evidence type="ECO:0000259" key="6">
    <source>
        <dbReference type="Pfam" id="PF01368"/>
    </source>
</evidence>
<dbReference type="InterPro" id="IPR003156">
    <property type="entry name" value="DHHA1_dom"/>
</dbReference>
<dbReference type="FunFam" id="3.90.1640.30:FF:000001">
    <property type="entry name" value="Single-stranded-DNA-specific exonuclease RecJ"/>
    <property type="match status" value="1"/>
</dbReference>
<gene>
    <name evidence="9" type="primary">recJ</name>
    <name evidence="9" type="ORF">BLE401_12890</name>
</gene>
<evidence type="ECO:0000259" key="7">
    <source>
        <dbReference type="Pfam" id="PF02272"/>
    </source>
</evidence>
<dbReference type="InterPro" id="IPR001667">
    <property type="entry name" value="DDH_dom"/>
</dbReference>
<dbReference type="NCBIfam" id="TIGR00644">
    <property type="entry name" value="recJ"/>
    <property type="match status" value="1"/>
</dbReference>
<dbReference type="RefSeq" id="WP_062152939.1">
    <property type="nucleotide sequence ID" value="NZ_CP012373.2"/>
</dbReference>
<feature type="domain" description="DDH" evidence="6">
    <location>
        <begin position="72"/>
        <end position="232"/>
    </location>
</feature>
<evidence type="ECO:0000256" key="4">
    <source>
        <dbReference type="ARBA" id="ARBA00022801"/>
    </source>
</evidence>
<evidence type="ECO:0000259" key="8">
    <source>
        <dbReference type="Pfam" id="PF17768"/>
    </source>
</evidence>
<keyword evidence="3" id="KW-0540">Nuclease</keyword>